<dbReference type="Pfam" id="PF08880">
    <property type="entry name" value="QLQ"/>
    <property type="match status" value="1"/>
</dbReference>
<feature type="domain" description="QLQ" evidence="7">
    <location>
        <begin position="8"/>
        <end position="43"/>
    </location>
</feature>
<dbReference type="InterPro" id="IPR014977">
    <property type="entry name" value="WRC_dom"/>
</dbReference>
<dbReference type="EMBL" id="NKQK01000009">
    <property type="protein sequence ID" value="PSS20776.1"/>
    <property type="molecule type" value="Genomic_DNA"/>
</dbReference>
<feature type="domain" description="WRC" evidence="8">
    <location>
        <begin position="75"/>
        <end position="119"/>
    </location>
</feature>
<dbReference type="OrthoDB" id="1927209at2759"/>
<dbReference type="InterPro" id="IPR014978">
    <property type="entry name" value="Gln-Leu-Gln_QLQ"/>
</dbReference>
<comment type="subcellular location">
    <subcellularLocation>
        <location evidence="1 4 5">Nucleus</location>
    </subcellularLocation>
</comment>
<dbReference type="GO" id="GO:0005524">
    <property type="term" value="F:ATP binding"/>
    <property type="evidence" value="ECO:0007669"/>
    <property type="project" value="UniProtKB-UniRule"/>
</dbReference>
<dbReference type="OMA" id="NSWELAP"/>
<dbReference type="Pfam" id="PF08879">
    <property type="entry name" value="WRC"/>
    <property type="match status" value="1"/>
</dbReference>
<dbReference type="InterPro" id="IPR031137">
    <property type="entry name" value="GRF"/>
</dbReference>
<dbReference type="GO" id="GO:0006355">
    <property type="term" value="P:regulation of DNA-templated transcription"/>
    <property type="evidence" value="ECO:0007669"/>
    <property type="project" value="InterPro"/>
</dbReference>
<keyword evidence="10" id="KW-1185">Reference proteome</keyword>
<comment type="similarity">
    <text evidence="2 5">Belongs to the GRF family.</text>
</comment>
<evidence type="ECO:0000256" key="1">
    <source>
        <dbReference type="ARBA" id="ARBA00004123"/>
    </source>
</evidence>
<comment type="caution">
    <text evidence="9">The sequence shown here is derived from an EMBL/GenBank/DDBJ whole genome shotgun (WGS) entry which is preliminary data.</text>
</comment>
<evidence type="ECO:0000256" key="5">
    <source>
        <dbReference type="RuleBase" id="RU367127"/>
    </source>
</evidence>
<dbReference type="PANTHER" id="PTHR31602:SF46">
    <property type="entry name" value="GROWTH-REGULATING FACTOR 6"/>
    <property type="match status" value="1"/>
</dbReference>
<feature type="region of interest" description="Disordered" evidence="6">
    <location>
        <begin position="267"/>
        <end position="295"/>
    </location>
</feature>
<dbReference type="GO" id="GO:0006351">
    <property type="term" value="P:DNA-templated transcription"/>
    <property type="evidence" value="ECO:0007669"/>
    <property type="project" value="UniProtKB-UniRule"/>
</dbReference>
<dbReference type="AlphaFoldDB" id="A0A2R6R449"/>
<dbReference type="FunCoup" id="A0A2R6R449">
    <property type="interactions" value="4"/>
</dbReference>
<dbReference type="Proteomes" id="UP000241394">
    <property type="component" value="Chromosome LG9"/>
</dbReference>
<keyword evidence="5" id="KW-0805">Transcription regulation</keyword>
<protein>
    <recommendedName>
        <fullName evidence="5">Growth-regulating factor</fullName>
    </recommendedName>
</protein>
<evidence type="ECO:0000313" key="10">
    <source>
        <dbReference type="Proteomes" id="UP000241394"/>
    </source>
</evidence>
<keyword evidence="5" id="KW-0010">Activator</keyword>
<feature type="short sequence motif" description="Bipartite nuclear localization signal" evidence="4">
    <location>
        <begin position="108"/>
        <end position="115"/>
    </location>
</feature>
<evidence type="ECO:0000256" key="2">
    <source>
        <dbReference type="ARBA" id="ARBA00008122"/>
    </source>
</evidence>
<evidence type="ECO:0000256" key="3">
    <source>
        <dbReference type="ARBA" id="ARBA00023242"/>
    </source>
</evidence>
<keyword evidence="5" id="KW-0804">Transcription</keyword>
<evidence type="ECO:0000259" key="7">
    <source>
        <dbReference type="PROSITE" id="PS51666"/>
    </source>
</evidence>
<dbReference type="PANTHER" id="PTHR31602">
    <property type="entry name" value="GROWTH-REGULATING FACTOR 5"/>
    <property type="match status" value="1"/>
</dbReference>
<dbReference type="STRING" id="1590841.A0A2R6R449"/>
<organism evidence="9 10">
    <name type="scientific">Actinidia chinensis var. chinensis</name>
    <name type="common">Chinese soft-hair kiwi</name>
    <dbReference type="NCBI Taxonomy" id="1590841"/>
    <lineage>
        <taxon>Eukaryota</taxon>
        <taxon>Viridiplantae</taxon>
        <taxon>Streptophyta</taxon>
        <taxon>Embryophyta</taxon>
        <taxon>Tracheophyta</taxon>
        <taxon>Spermatophyta</taxon>
        <taxon>Magnoliopsida</taxon>
        <taxon>eudicotyledons</taxon>
        <taxon>Gunneridae</taxon>
        <taxon>Pentapetalae</taxon>
        <taxon>asterids</taxon>
        <taxon>Ericales</taxon>
        <taxon>Actinidiaceae</taxon>
        <taxon>Actinidia</taxon>
    </lineage>
</organism>
<dbReference type="PROSITE" id="PS51666">
    <property type="entry name" value="QLQ"/>
    <property type="match status" value="1"/>
</dbReference>
<reference evidence="9 10" key="1">
    <citation type="submission" date="2017-07" db="EMBL/GenBank/DDBJ databases">
        <title>An improved, manually edited Actinidia chinensis var. chinensis (kiwifruit) genome highlights the challenges associated with draft genomes and gene prediction in plants.</title>
        <authorList>
            <person name="Pilkington S."/>
            <person name="Crowhurst R."/>
            <person name="Hilario E."/>
            <person name="Nardozza S."/>
            <person name="Fraser L."/>
            <person name="Peng Y."/>
            <person name="Gunaseelan K."/>
            <person name="Simpson R."/>
            <person name="Tahir J."/>
            <person name="Deroles S."/>
            <person name="Templeton K."/>
            <person name="Luo Z."/>
            <person name="Davy M."/>
            <person name="Cheng C."/>
            <person name="Mcneilage M."/>
            <person name="Scaglione D."/>
            <person name="Liu Y."/>
            <person name="Zhang Q."/>
            <person name="Datson P."/>
            <person name="De Silva N."/>
            <person name="Gardiner S."/>
            <person name="Bassett H."/>
            <person name="Chagne D."/>
            <person name="Mccallum J."/>
            <person name="Dzierzon H."/>
            <person name="Deng C."/>
            <person name="Wang Y.-Y."/>
            <person name="Barron N."/>
            <person name="Manako K."/>
            <person name="Bowen J."/>
            <person name="Foster T."/>
            <person name="Erridge Z."/>
            <person name="Tiffin H."/>
            <person name="Waite C."/>
            <person name="Davies K."/>
            <person name="Grierson E."/>
            <person name="Laing W."/>
            <person name="Kirk R."/>
            <person name="Chen X."/>
            <person name="Wood M."/>
            <person name="Montefiori M."/>
            <person name="Brummell D."/>
            <person name="Schwinn K."/>
            <person name="Catanach A."/>
            <person name="Fullerton C."/>
            <person name="Li D."/>
            <person name="Meiyalaghan S."/>
            <person name="Nieuwenhuizen N."/>
            <person name="Read N."/>
            <person name="Prakash R."/>
            <person name="Hunter D."/>
            <person name="Zhang H."/>
            <person name="Mckenzie M."/>
            <person name="Knabel M."/>
            <person name="Harris A."/>
            <person name="Allan A."/>
            <person name="Chen A."/>
            <person name="Janssen B."/>
            <person name="Plunkett B."/>
            <person name="Dwamena C."/>
            <person name="Voogd C."/>
            <person name="Leif D."/>
            <person name="Lafferty D."/>
            <person name="Souleyre E."/>
            <person name="Varkonyi-Gasic E."/>
            <person name="Gambi F."/>
            <person name="Hanley J."/>
            <person name="Yao J.-L."/>
            <person name="Cheung J."/>
            <person name="David K."/>
            <person name="Warren B."/>
            <person name="Marsh K."/>
            <person name="Snowden K."/>
            <person name="Lin-Wang K."/>
            <person name="Brian L."/>
            <person name="Martinez-Sanchez M."/>
            <person name="Wang M."/>
            <person name="Ileperuma N."/>
            <person name="Macnee N."/>
            <person name="Campin R."/>
            <person name="Mcatee P."/>
            <person name="Drummond R."/>
            <person name="Espley R."/>
            <person name="Ireland H."/>
            <person name="Wu R."/>
            <person name="Atkinson R."/>
            <person name="Karunairetnam S."/>
            <person name="Bulley S."/>
            <person name="Chunkath S."/>
            <person name="Hanley Z."/>
            <person name="Storey R."/>
            <person name="Thrimawithana A."/>
            <person name="Thomson S."/>
            <person name="David C."/>
            <person name="Testolin R."/>
        </authorList>
    </citation>
    <scope>NUCLEOTIDE SEQUENCE [LARGE SCALE GENOMIC DNA]</scope>
    <source>
        <strain evidence="10">cv. Red5</strain>
        <tissue evidence="9">Young leaf</tissue>
    </source>
</reference>
<gene>
    <name evidence="9" type="ORF">CEY00_Acc09815</name>
</gene>
<dbReference type="Gramene" id="PSS20776">
    <property type="protein sequence ID" value="PSS20776"/>
    <property type="gene ID" value="CEY00_Acc09815"/>
</dbReference>
<feature type="short sequence motif" description="Bipartite nuclear localization signal" evidence="4">
    <location>
        <begin position="80"/>
        <end position="90"/>
    </location>
</feature>
<sequence>MSERNRFPFTATQWEELEQQALIFKYMASGSPIPPHLIFTIKTSLDSSLSSSLNLHQPQHYGRNYFKMGLGSKIDPEPGRCRRTDGKKWRCSKEAYPDSKYCERHMHRGRNRSRKPVKIIQTPPKTTTTTTSTTHHSLKIPNLAIPISPSSLSSLSNTHHHHLLLYPNSSSSRGLDLSFDQEVNTHLLLDSGPCSNPDKDYSRYGYGMREDVKNFSGSPLKQRTCGGYPFLQLQELTPTSKNQNHLLEMPLETEEREEKTQKVMHHFFDEWPQNRGSSSRLDSEDKSSNDVPVSTTHLSSHDFFISRNG</sequence>
<evidence type="ECO:0000259" key="8">
    <source>
        <dbReference type="PROSITE" id="PS51667"/>
    </source>
</evidence>
<dbReference type="GO" id="GO:0005634">
    <property type="term" value="C:nucleus"/>
    <property type="evidence" value="ECO:0007669"/>
    <property type="project" value="UniProtKB-SubCell"/>
</dbReference>
<evidence type="ECO:0000256" key="4">
    <source>
        <dbReference type="PROSITE-ProRule" id="PRU01002"/>
    </source>
</evidence>
<comment type="function">
    <text evidence="5">Transcription activator.</text>
</comment>
<proteinExistence type="inferred from homology"/>
<dbReference type="PROSITE" id="PS51667">
    <property type="entry name" value="WRC"/>
    <property type="match status" value="1"/>
</dbReference>
<dbReference type="InParanoid" id="A0A2R6R449"/>
<reference evidence="10" key="2">
    <citation type="journal article" date="2018" name="BMC Genomics">
        <title>A manually annotated Actinidia chinensis var. chinensis (kiwifruit) genome highlights the challenges associated with draft genomes and gene prediction in plants.</title>
        <authorList>
            <person name="Pilkington S.M."/>
            <person name="Crowhurst R."/>
            <person name="Hilario E."/>
            <person name="Nardozza S."/>
            <person name="Fraser L."/>
            <person name="Peng Y."/>
            <person name="Gunaseelan K."/>
            <person name="Simpson R."/>
            <person name="Tahir J."/>
            <person name="Deroles S.C."/>
            <person name="Templeton K."/>
            <person name="Luo Z."/>
            <person name="Davy M."/>
            <person name="Cheng C."/>
            <person name="McNeilage M."/>
            <person name="Scaglione D."/>
            <person name="Liu Y."/>
            <person name="Zhang Q."/>
            <person name="Datson P."/>
            <person name="De Silva N."/>
            <person name="Gardiner S.E."/>
            <person name="Bassett H."/>
            <person name="Chagne D."/>
            <person name="McCallum J."/>
            <person name="Dzierzon H."/>
            <person name="Deng C."/>
            <person name="Wang Y.Y."/>
            <person name="Barron L."/>
            <person name="Manako K."/>
            <person name="Bowen J."/>
            <person name="Foster T.M."/>
            <person name="Erridge Z.A."/>
            <person name="Tiffin H."/>
            <person name="Waite C.N."/>
            <person name="Davies K.M."/>
            <person name="Grierson E.P."/>
            <person name="Laing W.A."/>
            <person name="Kirk R."/>
            <person name="Chen X."/>
            <person name="Wood M."/>
            <person name="Montefiori M."/>
            <person name="Brummell D.A."/>
            <person name="Schwinn K.E."/>
            <person name="Catanach A."/>
            <person name="Fullerton C."/>
            <person name="Li D."/>
            <person name="Meiyalaghan S."/>
            <person name="Nieuwenhuizen N."/>
            <person name="Read N."/>
            <person name="Prakash R."/>
            <person name="Hunter D."/>
            <person name="Zhang H."/>
            <person name="McKenzie M."/>
            <person name="Knabel M."/>
            <person name="Harris A."/>
            <person name="Allan A.C."/>
            <person name="Gleave A."/>
            <person name="Chen A."/>
            <person name="Janssen B.J."/>
            <person name="Plunkett B."/>
            <person name="Ampomah-Dwamena C."/>
            <person name="Voogd C."/>
            <person name="Leif D."/>
            <person name="Lafferty D."/>
            <person name="Souleyre E.J.F."/>
            <person name="Varkonyi-Gasic E."/>
            <person name="Gambi F."/>
            <person name="Hanley J."/>
            <person name="Yao J.L."/>
            <person name="Cheung J."/>
            <person name="David K.M."/>
            <person name="Warren B."/>
            <person name="Marsh K."/>
            <person name="Snowden K.C."/>
            <person name="Lin-Wang K."/>
            <person name="Brian L."/>
            <person name="Martinez-Sanchez M."/>
            <person name="Wang M."/>
            <person name="Ileperuma N."/>
            <person name="Macnee N."/>
            <person name="Campin R."/>
            <person name="McAtee P."/>
            <person name="Drummond R.S.M."/>
            <person name="Espley R.V."/>
            <person name="Ireland H.S."/>
            <person name="Wu R."/>
            <person name="Atkinson R.G."/>
            <person name="Karunairetnam S."/>
            <person name="Bulley S."/>
            <person name="Chunkath S."/>
            <person name="Hanley Z."/>
            <person name="Storey R."/>
            <person name="Thrimawithana A.H."/>
            <person name="Thomson S."/>
            <person name="David C."/>
            <person name="Testolin R."/>
            <person name="Huang H."/>
            <person name="Hellens R.P."/>
            <person name="Schaffer R.J."/>
        </authorList>
    </citation>
    <scope>NUCLEOTIDE SEQUENCE [LARGE SCALE GENOMIC DNA]</scope>
    <source>
        <strain evidence="10">cv. Red5</strain>
    </source>
</reference>
<evidence type="ECO:0000313" key="9">
    <source>
        <dbReference type="EMBL" id="PSS20776.1"/>
    </source>
</evidence>
<keyword evidence="3 4" id="KW-0539">Nucleus</keyword>
<evidence type="ECO:0000256" key="6">
    <source>
        <dbReference type="SAM" id="MobiDB-lite"/>
    </source>
</evidence>
<name>A0A2R6R449_ACTCC</name>
<dbReference type="SMART" id="SM00951">
    <property type="entry name" value="QLQ"/>
    <property type="match status" value="1"/>
</dbReference>
<comment type="domain">
    <text evidence="5">The QLQ domain and WRC domain may be involved in protein-protein interaction and DNA-binding, respectively.</text>
</comment>
<dbReference type="GO" id="GO:0099402">
    <property type="term" value="P:plant organ development"/>
    <property type="evidence" value="ECO:0007669"/>
    <property type="project" value="UniProtKB-ARBA"/>
</dbReference>
<accession>A0A2R6R449</accession>